<accession>G0MUJ2</accession>
<gene>
    <name evidence="1" type="ORF">CAEBREN_09930</name>
</gene>
<dbReference type="Proteomes" id="UP000008068">
    <property type="component" value="Unassembled WGS sequence"/>
</dbReference>
<dbReference type="EMBL" id="GL379812">
    <property type="protein sequence ID" value="EGT44205.1"/>
    <property type="molecule type" value="Genomic_DNA"/>
</dbReference>
<dbReference type="AlphaFoldDB" id="G0MUJ2"/>
<organism evidence="2">
    <name type="scientific">Caenorhabditis brenneri</name>
    <name type="common">Nematode worm</name>
    <dbReference type="NCBI Taxonomy" id="135651"/>
    <lineage>
        <taxon>Eukaryota</taxon>
        <taxon>Metazoa</taxon>
        <taxon>Ecdysozoa</taxon>
        <taxon>Nematoda</taxon>
        <taxon>Chromadorea</taxon>
        <taxon>Rhabditida</taxon>
        <taxon>Rhabditina</taxon>
        <taxon>Rhabditomorpha</taxon>
        <taxon>Rhabditoidea</taxon>
        <taxon>Rhabditidae</taxon>
        <taxon>Peloderinae</taxon>
        <taxon>Caenorhabditis</taxon>
    </lineage>
</organism>
<evidence type="ECO:0000313" key="2">
    <source>
        <dbReference type="Proteomes" id="UP000008068"/>
    </source>
</evidence>
<dbReference type="HOGENOM" id="CLU_847923_0_0_1"/>
<keyword evidence="2" id="KW-1185">Reference proteome</keyword>
<dbReference type="InParanoid" id="G0MUJ2"/>
<evidence type="ECO:0008006" key="3">
    <source>
        <dbReference type="Google" id="ProtNLM"/>
    </source>
</evidence>
<proteinExistence type="predicted"/>
<name>G0MUJ2_CAEBE</name>
<reference evidence="2" key="1">
    <citation type="submission" date="2011-07" db="EMBL/GenBank/DDBJ databases">
        <authorList>
            <consortium name="Caenorhabditis brenneri Sequencing and Analysis Consortium"/>
            <person name="Wilson R.K."/>
        </authorList>
    </citation>
    <scope>NUCLEOTIDE SEQUENCE [LARGE SCALE GENOMIC DNA]</scope>
    <source>
        <strain evidence="2">PB2801</strain>
    </source>
</reference>
<sequence>MIPPKFEVNEIHEIPNFDENFTDHEILVHNGCALWYVHVEAYEDDDERWINARLHYEENPLNLKFKIIYSIMFINNDEPAQNKKVVRDEIVDCEHYFPGDEISMDYVLKKNSGYLEKGVLKIQILFHMESIIVVGETSMFHFLSPPFNSWEKGHTMTFKPSGDQETIYCHHQMLKLHFKTISDAFKGSARNIGLDVPDCIKSVYFQGALQTLHGVFLDVKFDRDYSKILYSLRIAHYFEMNNVTRFMERQLVETRSKDEFLATLVSTAVEYKLEKLLKVMLRNCESMEDLARFLSVVDKKEKTDDDPGIDEMSSEAMKSVVAKFLSFD</sequence>
<protein>
    <recommendedName>
        <fullName evidence="3">BTB domain-containing protein</fullName>
    </recommendedName>
</protein>
<evidence type="ECO:0000313" key="1">
    <source>
        <dbReference type="EMBL" id="EGT44205.1"/>
    </source>
</evidence>